<accession>A0A644SV86</accession>
<gene>
    <name evidence="1" type="ORF">SDC9_04152</name>
</gene>
<evidence type="ECO:0000313" key="1">
    <source>
        <dbReference type="EMBL" id="MPL58618.1"/>
    </source>
</evidence>
<dbReference type="EMBL" id="VSSQ01000007">
    <property type="protein sequence ID" value="MPL58618.1"/>
    <property type="molecule type" value="Genomic_DNA"/>
</dbReference>
<organism evidence="1">
    <name type="scientific">bioreactor metagenome</name>
    <dbReference type="NCBI Taxonomy" id="1076179"/>
    <lineage>
        <taxon>unclassified sequences</taxon>
        <taxon>metagenomes</taxon>
        <taxon>ecological metagenomes</taxon>
    </lineage>
</organism>
<dbReference type="Pfam" id="PF13597">
    <property type="entry name" value="NRDD"/>
    <property type="match status" value="1"/>
</dbReference>
<reference evidence="1" key="1">
    <citation type="submission" date="2019-08" db="EMBL/GenBank/DDBJ databases">
        <authorList>
            <person name="Kucharzyk K."/>
            <person name="Murdoch R.W."/>
            <person name="Higgins S."/>
            <person name="Loffler F."/>
        </authorList>
    </citation>
    <scope>NUCLEOTIDE SEQUENCE</scope>
</reference>
<sequence>MQTIIDNITVIYDDAIAMDELREYVKQEQAIWDGNGKPLASIDVKLCGDDVEITSHERSPITRLRRITGYLSTVDRFNDAKQAELKARQVHVR</sequence>
<dbReference type="GO" id="GO:0006260">
    <property type="term" value="P:DNA replication"/>
    <property type="evidence" value="ECO:0007669"/>
    <property type="project" value="InterPro"/>
</dbReference>
<proteinExistence type="predicted"/>
<protein>
    <submittedName>
        <fullName evidence="1">Uncharacterized protein</fullName>
    </submittedName>
</protein>
<dbReference type="AlphaFoldDB" id="A0A644SV86"/>
<name>A0A644SV86_9ZZZZ</name>
<dbReference type="GO" id="GO:0008998">
    <property type="term" value="F:ribonucleoside-triphosphate reductase (thioredoxin) activity"/>
    <property type="evidence" value="ECO:0007669"/>
    <property type="project" value="InterPro"/>
</dbReference>
<comment type="caution">
    <text evidence="1">The sequence shown here is derived from an EMBL/GenBank/DDBJ whole genome shotgun (WGS) entry which is preliminary data.</text>
</comment>
<dbReference type="InterPro" id="IPR012833">
    <property type="entry name" value="NrdD"/>
</dbReference>